<dbReference type="FunFam" id="1.10.3470.10:FF:000001">
    <property type="entry name" value="Vitamin B12 ABC transporter permease BtuC"/>
    <property type="match status" value="1"/>
</dbReference>
<keyword evidence="10" id="KW-1185">Reference proteome</keyword>
<comment type="subcellular location">
    <subcellularLocation>
        <location evidence="1">Cell membrane</location>
        <topology evidence="1">Multi-pass membrane protein</topology>
    </subcellularLocation>
</comment>
<name>A0A7G9GAI1_9FIRM</name>
<feature type="transmembrane region" description="Helical" evidence="8">
    <location>
        <begin position="126"/>
        <end position="144"/>
    </location>
</feature>
<evidence type="ECO:0000256" key="7">
    <source>
        <dbReference type="ARBA" id="ARBA00023136"/>
    </source>
</evidence>
<feature type="transmembrane region" description="Helical" evidence="8">
    <location>
        <begin position="102"/>
        <end position="120"/>
    </location>
</feature>
<dbReference type="PANTHER" id="PTHR30472">
    <property type="entry name" value="FERRIC ENTEROBACTIN TRANSPORT SYSTEM PERMEASE PROTEIN"/>
    <property type="match status" value="1"/>
</dbReference>
<accession>A0A7G9GAI1</accession>
<keyword evidence="3" id="KW-0813">Transport</keyword>
<feature type="transmembrane region" description="Helical" evidence="8">
    <location>
        <begin position="12"/>
        <end position="36"/>
    </location>
</feature>
<evidence type="ECO:0000256" key="2">
    <source>
        <dbReference type="ARBA" id="ARBA00007935"/>
    </source>
</evidence>
<evidence type="ECO:0000256" key="8">
    <source>
        <dbReference type="SAM" id="Phobius"/>
    </source>
</evidence>
<comment type="similarity">
    <text evidence="2">Belongs to the binding-protein-dependent transport system permease family. FecCD subfamily.</text>
</comment>
<dbReference type="RefSeq" id="WP_118645498.1">
    <property type="nucleotide sequence ID" value="NZ_CP060635.1"/>
</dbReference>
<dbReference type="Pfam" id="PF01032">
    <property type="entry name" value="FecCD"/>
    <property type="match status" value="1"/>
</dbReference>
<feature type="transmembrane region" description="Helical" evidence="8">
    <location>
        <begin position="156"/>
        <end position="178"/>
    </location>
</feature>
<dbReference type="AlphaFoldDB" id="A0A7G9GAI1"/>
<keyword evidence="5 8" id="KW-0812">Transmembrane</keyword>
<keyword evidence="7 8" id="KW-0472">Membrane</keyword>
<evidence type="ECO:0000313" key="9">
    <source>
        <dbReference type="EMBL" id="QNM07813.1"/>
    </source>
</evidence>
<dbReference type="KEGG" id="whj:H9Q79_12940"/>
<keyword evidence="6 8" id="KW-1133">Transmembrane helix</keyword>
<keyword evidence="4" id="KW-1003">Cell membrane</keyword>
<dbReference type="CDD" id="cd06550">
    <property type="entry name" value="TM_ABC_iron-siderophores_like"/>
    <property type="match status" value="1"/>
</dbReference>
<evidence type="ECO:0000256" key="4">
    <source>
        <dbReference type="ARBA" id="ARBA00022475"/>
    </source>
</evidence>
<feature type="transmembrane region" description="Helical" evidence="8">
    <location>
        <begin position="315"/>
        <end position="334"/>
    </location>
</feature>
<reference evidence="9 10" key="1">
    <citation type="submission" date="2020-08" db="EMBL/GenBank/DDBJ databases">
        <authorList>
            <person name="Liu C."/>
            <person name="Sun Q."/>
        </authorList>
    </citation>
    <scope>NUCLEOTIDE SEQUENCE [LARGE SCALE GENOMIC DNA]</scope>
    <source>
        <strain evidence="9 10">NSJ-29</strain>
    </source>
</reference>
<organism evidence="9 10">
    <name type="scientific">Wansuia hejianensis</name>
    <dbReference type="NCBI Taxonomy" id="2763667"/>
    <lineage>
        <taxon>Bacteria</taxon>
        <taxon>Bacillati</taxon>
        <taxon>Bacillota</taxon>
        <taxon>Clostridia</taxon>
        <taxon>Lachnospirales</taxon>
        <taxon>Lachnospiraceae</taxon>
        <taxon>Wansuia</taxon>
    </lineage>
</organism>
<evidence type="ECO:0000256" key="5">
    <source>
        <dbReference type="ARBA" id="ARBA00022692"/>
    </source>
</evidence>
<dbReference type="InterPro" id="IPR037294">
    <property type="entry name" value="ABC_BtuC-like"/>
</dbReference>
<feature type="transmembrane region" description="Helical" evidence="8">
    <location>
        <begin position="72"/>
        <end position="90"/>
    </location>
</feature>
<evidence type="ECO:0000256" key="1">
    <source>
        <dbReference type="ARBA" id="ARBA00004651"/>
    </source>
</evidence>
<proteinExistence type="inferred from homology"/>
<dbReference type="Gene3D" id="1.10.3470.10">
    <property type="entry name" value="ABC transporter involved in vitamin B12 uptake, BtuC"/>
    <property type="match status" value="1"/>
</dbReference>
<gene>
    <name evidence="9" type="ORF">H9Q79_12940</name>
</gene>
<feature type="transmembrane region" description="Helical" evidence="8">
    <location>
        <begin position="285"/>
        <end position="303"/>
    </location>
</feature>
<dbReference type="GO" id="GO:0033214">
    <property type="term" value="P:siderophore-iron import into cell"/>
    <property type="evidence" value="ECO:0007669"/>
    <property type="project" value="TreeGrafter"/>
</dbReference>
<dbReference type="SUPFAM" id="SSF81345">
    <property type="entry name" value="ABC transporter involved in vitamin B12 uptake, BtuC"/>
    <property type="match status" value="1"/>
</dbReference>
<evidence type="ECO:0000256" key="3">
    <source>
        <dbReference type="ARBA" id="ARBA00022448"/>
    </source>
</evidence>
<evidence type="ECO:0000256" key="6">
    <source>
        <dbReference type="ARBA" id="ARBA00022989"/>
    </source>
</evidence>
<dbReference type="Proteomes" id="UP000515860">
    <property type="component" value="Chromosome"/>
</dbReference>
<dbReference type="EMBL" id="CP060635">
    <property type="protein sequence ID" value="QNM07813.1"/>
    <property type="molecule type" value="Genomic_DNA"/>
</dbReference>
<protein>
    <submittedName>
        <fullName evidence="9">Iron ABC transporter permease</fullName>
    </submittedName>
</protein>
<dbReference type="InterPro" id="IPR000522">
    <property type="entry name" value="ABC_transptr_permease_BtuC"/>
</dbReference>
<dbReference type="PANTHER" id="PTHR30472:SF70">
    <property type="entry name" value="MOLYBDATE IMPORT SYSTEM PERMEASE PROTEIN MOLB"/>
    <property type="match status" value="1"/>
</dbReference>
<feature type="transmembrane region" description="Helical" evidence="8">
    <location>
        <begin position="247"/>
        <end position="273"/>
    </location>
</feature>
<dbReference type="GO" id="GO:0005886">
    <property type="term" value="C:plasma membrane"/>
    <property type="evidence" value="ECO:0007669"/>
    <property type="project" value="UniProtKB-SubCell"/>
</dbReference>
<sequence length="355" mass="38131">MKKKHTQKNYKVILLWLLLLLIALTIVAIGLGRYFISPVHVVKILFSRIFPVTPTWEPQATGVIFTLRLPRILSALLVGMALSLSGAAYQGVFKNPLVAPDMLGVSAGACVGASAAILLHFGQLGIQVAAFIGGIIAVAMATAIPKFIRNQSMMTLVLAGVIVSGVMSSILGLLKYLADPDTELSEITHWQLGSLSSSVWRDVIYVGPAILLAALIILIMRWRINILSLGENEAKSLGTDIQKSRGIIIICATVLTASAVCISGTIGWIGLVIPHFGRMLVGPDNRKLIPVSALLGAAFLLLIDTAARNITSAELPLSILTGLIGAPFYFYLLVKSANKKSSRNLRTLKNLYRLN</sequence>
<feature type="transmembrane region" description="Helical" evidence="8">
    <location>
        <begin position="198"/>
        <end position="219"/>
    </location>
</feature>
<dbReference type="GO" id="GO:0022857">
    <property type="term" value="F:transmembrane transporter activity"/>
    <property type="evidence" value="ECO:0007669"/>
    <property type="project" value="InterPro"/>
</dbReference>
<evidence type="ECO:0000313" key="10">
    <source>
        <dbReference type="Proteomes" id="UP000515860"/>
    </source>
</evidence>